<comment type="similarity">
    <text evidence="2 8">Belongs to the TFIIA subunit 2 family.</text>
</comment>
<evidence type="ECO:0000256" key="8">
    <source>
        <dbReference type="PIRNR" id="PIRNR009415"/>
    </source>
</evidence>
<keyword evidence="4 8" id="KW-0805">Transcription regulation</keyword>
<dbReference type="Proteomes" id="UP000812966">
    <property type="component" value="Unassembled WGS sequence"/>
</dbReference>
<gene>
    <name evidence="11" type="ORF">FFLO_00136</name>
</gene>
<evidence type="ECO:0000259" key="10">
    <source>
        <dbReference type="Pfam" id="PF02751"/>
    </source>
</evidence>
<name>A0A8K0NW29_9TREE</name>
<dbReference type="SUPFAM" id="SSF47396">
    <property type="entry name" value="Transcription factor IIA (TFIIA), alpha-helical domain"/>
    <property type="match status" value="1"/>
</dbReference>
<dbReference type="Pfam" id="PF02268">
    <property type="entry name" value="TFIIA_gamma_N"/>
    <property type="match status" value="1"/>
</dbReference>
<dbReference type="AlphaFoldDB" id="A0A8K0NW29"/>
<dbReference type="PIRSF" id="PIRSF009415">
    <property type="entry name" value="Hum_TFIIA_gamma"/>
    <property type="match status" value="1"/>
</dbReference>
<dbReference type="SUPFAM" id="SSF50784">
    <property type="entry name" value="Transcription factor IIA (TFIIA), beta-barrel domain"/>
    <property type="match status" value="1"/>
</dbReference>
<dbReference type="GO" id="GO:0005672">
    <property type="term" value="C:transcription factor TFIIA complex"/>
    <property type="evidence" value="ECO:0007669"/>
    <property type="project" value="InterPro"/>
</dbReference>
<feature type="domain" description="Transcription initiation factor IIA gamma subunit N-terminal" evidence="9">
    <location>
        <begin position="10"/>
        <end position="56"/>
    </location>
</feature>
<dbReference type="InterPro" id="IPR009088">
    <property type="entry name" value="TFIIA_b-brl"/>
</dbReference>
<organism evidence="11 12">
    <name type="scientific">Filobasidium floriforme</name>
    <dbReference type="NCBI Taxonomy" id="5210"/>
    <lineage>
        <taxon>Eukaryota</taxon>
        <taxon>Fungi</taxon>
        <taxon>Dikarya</taxon>
        <taxon>Basidiomycota</taxon>
        <taxon>Agaricomycotina</taxon>
        <taxon>Tremellomycetes</taxon>
        <taxon>Filobasidiales</taxon>
        <taxon>Filobasidiaceae</taxon>
        <taxon>Filobasidium</taxon>
    </lineage>
</organism>
<feature type="domain" description="Transcription initiation factor IIA gamma subunit C-terminal" evidence="10">
    <location>
        <begin position="67"/>
        <end position="120"/>
    </location>
</feature>
<keyword evidence="12" id="KW-1185">Reference proteome</keyword>
<comment type="function">
    <text evidence="7">TFIIA is a component of the transcription machinery of RNA polymerase II and plays an important role in transcriptional activation. TFIIA in a complex with TBP mediates transcriptional activity.</text>
</comment>
<dbReference type="Gene3D" id="1.10.287.190">
    <property type="entry name" value="Transcription factor IIA gamma subunit, alpha-helical domain"/>
    <property type="match status" value="1"/>
</dbReference>
<comment type="subcellular location">
    <subcellularLocation>
        <location evidence="1 8">Nucleus</location>
    </subcellularLocation>
</comment>
<evidence type="ECO:0000256" key="4">
    <source>
        <dbReference type="ARBA" id="ARBA00023015"/>
    </source>
</evidence>
<dbReference type="Pfam" id="PF02751">
    <property type="entry name" value="TFIIA_gamma_C"/>
    <property type="match status" value="1"/>
</dbReference>
<proteinExistence type="inferred from homology"/>
<protein>
    <recommendedName>
        <fullName evidence="3 8">Transcription initiation factor IIA subunit 2</fullName>
    </recommendedName>
</protein>
<evidence type="ECO:0000256" key="1">
    <source>
        <dbReference type="ARBA" id="ARBA00004123"/>
    </source>
</evidence>
<dbReference type="GO" id="GO:0006367">
    <property type="term" value="P:transcription initiation at RNA polymerase II promoter"/>
    <property type="evidence" value="ECO:0007669"/>
    <property type="project" value="InterPro"/>
</dbReference>
<reference evidence="11" key="1">
    <citation type="submission" date="2020-04" db="EMBL/GenBank/DDBJ databases">
        <title>Analysis of mating type loci in Filobasidium floriforme.</title>
        <authorList>
            <person name="Nowrousian M."/>
        </authorList>
    </citation>
    <scope>NUCLEOTIDE SEQUENCE</scope>
    <source>
        <strain evidence="11">CBS 6242</strain>
    </source>
</reference>
<dbReference type="CDD" id="cd10145">
    <property type="entry name" value="TFIIA_gamma_N"/>
    <property type="match status" value="1"/>
</dbReference>
<dbReference type="PANTHER" id="PTHR10966">
    <property type="entry name" value="TRANSCRIPTION INITIATION FACTOR IIA SUBUNIT 2"/>
    <property type="match status" value="1"/>
</dbReference>
<evidence type="ECO:0000313" key="11">
    <source>
        <dbReference type="EMBL" id="KAG7580165.1"/>
    </source>
</evidence>
<dbReference type="InterPro" id="IPR003194">
    <property type="entry name" value="TFIIA_gsu"/>
</dbReference>
<evidence type="ECO:0000256" key="2">
    <source>
        <dbReference type="ARBA" id="ARBA00007675"/>
    </source>
</evidence>
<comment type="caution">
    <text evidence="11">The sequence shown here is derived from an EMBL/GenBank/DDBJ whole genome shotgun (WGS) entry which is preliminary data.</text>
</comment>
<evidence type="ECO:0000256" key="7">
    <source>
        <dbReference type="ARBA" id="ARBA00024733"/>
    </source>
</evidence>
<evidence type="ECO:0000256" key="6">
    <source>
        <dbReference type="ARBA" id="ARBA00023242"/>
    </source>
</evidence>
<dbReference type="EMBL" id="JABELV010000001">
    <property type="protein sequence ID" value="KAG7580165.1"/>
    <property type="molecule type" value="Genomic_DNA"/>
</dbReference>
<sequence>MADEQRGATYLEIYRGSALGRSLCDALDEMVHHGQMTPPLANEILLQFDRSMTLALQKSVKAKSSIKGHLKTYRSVDEVWNFSIQQPNLKLESLSALAAGDKNGTETLVIDQIDIVACKAPNT</sequence>
<dbReference type="InterPro" id="IPR015872">
    <property type="entry name" value="TFIIA_gsu_N"/>
</dbReference>
<accession>A0A8K0NW29</accession>
<evidence type="ECO:0000313" key="12">
    <source>
        <dbReference type="Proteomes" id="UP000812966"/>
    </source>
</evidence>
<dbReference type="CDD" id="cd10014">
    <property type="entry name" value="TFIIA_gamma_C"/>
    <property type="match status" value="1"/>
</dbReference>
<dbReference type="InterPro" id="IPR009083">
    <property type="entry name" value="TFIIA_a-hlx"/>
</dbReference>
<dbReference type="Gene3D" id="2.30.18.10">
    <property type="entry name" value="Transcription factor IIA (TFIIA), beta-barrel domain"/>
    <property type="match status" value="1"/>
</dbReference>
<keyword evidence="6 8" id="KW-0539">Nucleus</keyword>
<dbReference type="InterPro" id="IPR015871">
    <property type="entry name" value="TFIIA_gsu_C"/>
</dbReference>
<evidence type="ECO:0000259" key="9">
    <source>
        <dbReference type="Pfam" id="PF02268"/>
    </source>
</evidence>
<keyword evidence="5 8" id="KW-0804">Transcription</keyword>
<evidence type="ECO:0000256" key="5">
    <source>
        <dbReference type="ARBA" id="ARBA00023163"/>
    </source>
</evidence>
<evidence type="ECO:0000256" key="3">
    <source>
        <dbReference type="ARBA" id="ARBA00019928"/>
    </source>
</evidence>